<gene>
    <name evidence="1" type="ORF">ABT39_MTgene6316</name>
</gene>
<organism evidence="1">
    <name type="scientific">Picea glauca</name>
    <name type="common">White spruce</name>
    <name type="synonym">Pinus glauca</name>
    <dbReference type="NCBI Taxonomy" id="3330"/>
    <lineage>
        <taxon>Eukaryota</taxon>
        <taxon>Viridiplantae</taxon>
        <taxon>Streptophyta</taxon>
        <taxon>Embryophyta</taxon>
        <taxon>Tracheophyta</taxon>
        <taxon>Spermatophyta</taxon>
        <taxon>Pinopsida</taxon>
        <taxon>Pinidae</taxon>
        <taxon>Conifers I</taxon>
        <taxon>Pinales</taxon>
        <taxon>Pinaceae</taxon>
        <taxon>Picea</taxon>
    </lineage>
</organism>
<accession>A0A101LWY6</accession>
<dbReference type="AlphaFoldDB" id="A0A101LWY6"/>
<proteinExistence type="predicted"/>
<dbReference type="EMBL" id="LKAM01000009">
    <property type="protein sequence ID" value="KUM46861.1"/>
    <property type="molecule type" value="Genomic_DNA"/>
</dbReference>
<geneLocation type="mitochondrion" evidence="1"/>
<keyword evidence="1" id="KW-0496">Mitochondrion</keyword>
<name>A0A101LWY6_PICGL</name>
<protein>
    <submittedName>
        <fullName evidence="1">Uncharacterized protein</fullName>
    </submittedName>
</protein>
<sequence length="41" mass="4735">MDPYVPRPLMPHWILVHCNHTLVVHMQYCKLVPPRAPATTA</sequence>
<comment type="caution">
    <text evidence="1">The sequence shown here is derived from an EMBL/GenBank/DDBJ whole genome shotgun (WGS) entry which is preliminary data.</text>
</comment>
<reference evidence="1" key="1">
    <citation type="journal article" date="2015" name="Genome Biol. Evol.">
        <title>Organellar Genomes of White Spruce (Picea glauca): Assembly and Annotation.</title>
        <authorList>
            <person name="Jackman S.D."/>
            <person name="Warren R.L."/>
            <person name="Gibb E.A."/>
            <person name="Vandervalk B.P."/>
            <person name="Mohamadi H."/>
            <person name="Chu J."/>
            <person name="Raymond A."/>
            <person name="Pleasance S."/>
            <person name="Coope R."/>
            <person name="Wildung M.R."/>
            <person name="Ritland C.E."/>
            <person name="Bousquet J."/>
            <person name="Jones S.J."/>
            <person name="Bohlmann J."/>
            <person name="Birol I."/>
        </authorList>
    </citation>
    <scope>NUCLEOTIDE SEQUENCE [LARGE SCALE GENOMIC DNA]</scope>
    <source>
        <tissue evidence="1">Flushing bud</tissue>
    </source>
</reference>
<evidence type="ECO:0000313" key="1">
    <source>
        <dbReference type="EMBL" id="KUM46861.1"/>
    </source>
</evidence>